<feature type="transmembrane region" description="Helical" evidence="13">
    <location>
        <begin position="398"/>
        <end position="418"/>
    </location>
</feature>
<evidence type="ECO:0000259" key="14">
    <source>
        <dbReference type="PROSITE" id="PS50109"/>
    </source>
</evidence>
<evidence type="ECO:0000256" key="4">
    <source>
        <dbReference type="ARBA" id="ARBA00012438"/>
    </source>
</evidence>
<feature type="transmembrane region" description="Helical" evidence="13">
    <location>
        <begin position="518"/>
        <end position="535"/>
    </location>
</feature>
<dbReference type="PANTHER" id="PTHR43711">
    <property type="entry name" value="TWO-COMPONENT HISTIDINE KINASE"/>
    <property type="match status" value="1"/>
</dbReference>
<evidence type="ECO:0000256" key="5">
    <source>
        <dbReference type="ARBA" id="ARBA00022553"/>
    </source>
</evidence>
<keyword evidence="10" id="KW-0902">Two-component regulatory system</keyword>
<dbReference type="GO" id="GO:0016020">
    <property type="term" value="C:membrane"/>
    <property type="evidence" value="ECO:0007669"/>
    <property type="project" value="UniProtKB-SubCell"/>
</dbReference>
<keyword evidence="8 15" id="KW-0418">Kinase</keyword>
<feature type="transmembrane region" description="Helical" evidence="13">
    <location>
        <begin position="458"/>
        <end position="480"/>
    </location>
</feature>
<evidence type="ECO:0000256" key="6">
    <source>
        <dbReference type="ARBA" id="ARBA00022679"/>
    </source>
</evidence>
<dbReference type="PRINTS" id="PR00344">
    <property type="entry name" value="BCTRLSENSOR"/>
</dbReference>
<feature type="coiled-coil region" evidence="12">
    <location>
        <begin position="657"/>
        <end position="691"/>
    </location>
</feature>
<dbReference type="InterPro" id="IPR038377">
    <property type="entry name" value="Na/Glc_symporter_sf"/>
</dbReference>
<evidence type="ECO:0000256" key="13">
    <source>
        <dbReference type="SAM" id="Phobius"/>
    </source>
</evidence>
<dbReference type="SMART" id="SM00388">
    <property type="entry name" value="HisKA"/>
    <property type="match status" value="1"/>
</dbReference>
<dbReference type="InterPro" id="IPR050736">
    <property type="entry name" value="Sensor_HK_Regulatory"/>
</dbReference>
<keyword evidence="5" id="KW-0597">Phosphoprotein</keyword>
<dbReference type="FunFam" id="3.30.565.10:FF:000006">
    <property type="entry name" value="Sensor histidine kinase WalK"/>
    <property type="match status" value="1"/>
</dbReference>
<dbReference type="Gene3D" id="3.30.565.10">
    <property type="entry name" value="Histidine kinase-like ATPase, C-terminal domain"/>
    <property type="match status" value="1"/>
</dbReference>
<dbReference type="InterPro" id="IPR003661">
    <property type="entry name" value="HisK_dim/P_dom"/>
</dbReference>
<feature type="transmembrane region" description="Helical" evidence="13">
    <location>
        <begin position="162"/>
        <end position="188"/>
    </location>
</feature>
<dbReference type="SMART" id="SM00387">
    <property type="entry name" value="HATPase_c"/>
    <property type="match status" value="1"/>
</dbReference>
<evidence type="ECO:0000256" key="7">
    <source>
        <dbReference type="ARBA" id="ARBA00022692"/>
    </source>
</evidence>
<dbReference type="Pfam" id="PF00512">
    <property type="entry name" value="HisKA"/>
    <property type="match status" value="1"/>
</dbReference>
<feature type="transmembrane region" description="Helical" evidence="13">
    <location>
        <begin position="121"/>
        <end position="142"/>
    </location>
</feature>
<dbReference type="EMBL" id="CP053923">
    <property type="protein sequence ID" value="QNT71006.1"/>
    <property type="molecule type" value="Genomic_DNA"/>
</dbReference>
<dbReference type="GO" id="GO:0000155">
    <property type="term" value="F:phosphorelay sensor kinase activity"/>
    <property type="evidence" value="ECO:0007669"/>
    <property type="project" value="InterPro"/>
</dbReference>
<feature type="transmembrane region" description="Helical" evidence="13">
    <location>
        <begin position="257"/>
        <end position="280"/>
    </location>
</feature>
<name>A0A7H1N5M0_9PROT</name>
<evidence type="ECO:0000313" key="16">
    <source>
        <dbReference type="Proteomes" id="UP000516369"/>
    </source>
</evidence>
<protein>
    <recommendedName>
        <fullName evidence="4">histidine kinase</fullName>
        <ecNumber evidence="4">2.7.13.3</ecNumber>
    </recommendedName>
</protein>
<dbReference type="SUPFAM" id="SSF55874">
    <property type="entry name" value="ATPase domain of HSP90 chaperone/DNA topoisomerase II/histidine kinase"/>
    <property type="match status" value="1"/>
</dbReference>
<evidence type="ECO:0000256" key="11">
    <source>
        <dbReference type="ARBA" id="ARBA00023136"/>
    </source>
</evidence>
<dbReference type="InterPro" id="IPR001734">
    <property type="entry name" value="Na/solute_symporter"/>
</dbReference>
<dbReference type="GO" id="GO:0022857">
    <property type="term" value="F:transmembrane transporter activity"/>
    <property type="evidence" value="ECO:0007669"/>
    <property type="project" value="InterPro"/>
</dbReference>
<proteinExistence type="inferred from homology"/>
<dbReference type="InterPro" id="IPR036097">
    <property type="entry name" value="HisK_dim/P_sf"/>
</dbReference>
<evidence type="ECO:0000256" key="9">
    <source>
        <dbReference type="ARBA" id="ARBA00022989"/>
    </source>
</evidence>
<keyword evidence="12" id="KW-0175">Coiled coil</keyword>
<dbReference type="InterPro" id="IPR003594">
    <property type="entry name" value="HATPase_dom"/>
</dbReference>
<comment type="similarity">
    <text evidence="3">Belongs to the sodium:solute symporter (SSF) (TC 2.A.21) family.</text>
</comment>
<dbReference type="EC" id="2.7.13.3" evidence="4"/>
<dbReference type="RefSeq" id="WP_190261467.1">
    <property type="nucleotide sequence ID" value="NZ_CP053923.1"/>
</dbReference>
<dbReference type="CDD" id="cd00082">
    <property type="entry name" value="HisKA"/>
    <property type="match status" value="1"/>
</dbReference>
<keyword evidence="9 13" id="KW-1133">Transmembrane helix</keyword>
<evidence type="ECO:0000256" key="12">
    <source>
        <dbReference type="SAM" id="Coils"/>
    </source>
</evidence>
<sequence length="918" mass="100981">MSGTVAHLPSWIIIAVALCYVSLLFAIAYYGDKRARAGRSLVANPTIYALSIAVYCTAWTFYGSVGRAVESGFGFLPIYLGPTLMFALGWLVLRKIIRISKLHRITSIADFISSRYGKSHLLGGLVTIIAVVGIMPYISLQLKAVATSFDYLVKYPDLTPPAVAAPAVVGDTALWVTGLMALFSILFGTRHIDATEHHQGMVAAIAFESVVKLVAFLAVGLFVTFGMFDGFGDLFGQALARPDISSLMTMESAGRDWMPLVLLAFLAVIGLPRQFQVTVVENTDEQHLNKAIWLFPLYLLLINLFVLPIALAGMLVLPTGAAGGPAVSPDTFVLALPMAAHQEEIAVLAFLGGLSAATGMVIVETIALSTMICNDLVMPILFKCAWLHLGERRDLSKLLLNIRRGAIVIILGIGYFYFRLIGESYALASIGLVAFAAAAQFAPAVLAGIYWKHATRRAALAGISLGFVIWTYTLLLPSFALSGWLPHSFVDHGPFGWELLMPYALFGLSGFDPVPHSLFWSLFANVGALVMVSLFDRQATIERIQATLFVEVFRQQRPNVAAGYLQETVQVGALRTLAERFLGRERTDEVFTEYAQQRRMLLDANMRADGDLVQFVERRLAGVIGAASARVMVASTFKGQGFGAEEIMQILDETSQVLEYSRQLEQKSHELERATAELKAVNARLTDLDRMKDDFLSTVTHELRTPLTSIRSFSEILHDSPDLDIGERQHFLTIIIRESERLTRLINQVLDLTKIETGRMKWQMTDVDLREVIDHAVTALHQLFDERRIALEVQLPELVPAIRGDRDQLIQLTINLLSNAQKFCPPDVGRVEVGLRIADHEVTVSVADNGPGIPLNEQEAIFEKFHQVRSGQTGNPMGSGLGLAICRGIVEHLGGRIWVRSRPGHGATFFFTVPFAKA</sequence>
<dbReference type="InterPro" id="IPR036890">
    <property type="entry name" value="HATPase_C_sf"/>
</dbReference>
<evidence type="ECO:0000256" key="1">
    <source>
        <dbReference type="ARBA" id="ARBA00000085"/>
    </source>
</evidence>
<feature type="transmembrane region" description="Helical" evidence="13">
    <location>
        <begin position="292"/>
        <end position="317"/>
    </location>
</feature>
<evidence type="ECO:0000256" key="8">
    <source>
        <dbReference type="ARBA" id="ARBA00022777"/>
    </source>
</evidence>
<dbReference type="InterPro" id="IPR004358">
    <property type="entry name" value="Sig_transdc_His_kin-like_C"/>
</dbReference>
<gene>
    <name evidence="15" type="ORF">HQ394_18950</name>
</gene>
<keyword evidence="11 13" id="KW-0472">Membrane</keyword>
<reference evidence="15 16" key="1">
    <citation type="submission" date="2020-05" db="EMBL/GenBank/DDBJ databases">
        <title>Complete closed genome sequence of Defluviicoccus vanus.</title>
        <authorList>
            <person name="Bessarab I."/>
            <person name="Arumugam K."/>
            <person name="Maszenan A.M."/>
            <person name="Seviour R.J."/>
            <person name="Williams R.B."/>
        </authorList>
    </citation>
    <scope>NUCLEOTIDE SEQUENCE [LARGE SCALE GENOMIC DNA]</scope>
    <source>
        <strain evidence="15 16">Ben 114</strain>
    </source>
</reference>
<dbReference type="CDD" id="cd00075">
    <property type="entry name" value="HATPase"/>
    <property type="match status" value="1"/>
</dbReference>
<dbReference type="PANTHER" id="PTHR43711:SF30">
    <property type="entry name" value="HISTIDINE KINASE"/>
    <property type="match status" value="1"/>
</dbReference>
<feature type="transmembrane region" description="Helical" evidence="13">
    <location>
        <begin position="74"/>
        <end position="93"/>
    </location>
</feature>
<evidence type="ECO:0000256" key="2">
    <source>
        <dbReference type="ARBA" id="ARBA00004141"/>
    </source>
</evidence>
<feature type="domain" description="Histidine kinase" evidence="14">
    <location>
        <begin position="698"/>
        <end position="917"/>
    </location>
</feature>
<dbReference type="InterPro" id="IPR005467">
    <property type="entry name" value="His_kinase_dom"/>
</dbReference>
<feature type="transmembrane region" description="Helical" evidence="13">
    <location>
        <begin position="424"/>
        <end position="451"/>
    </location>
</feature>
<dbReference type="SUPFAM" id="SSF47384">
    <property type="entry name" value="Homodimeric domain of signal transducing histidine kinase"/>
    <property type="match status" value="1"/>
</dbReference>
<keyword evidence="16" id="KW-1185">Reference proteome</keyword>
<dbReference type="Proteomes" id="UP000516369">
    <property type="component" value="Chromosome"/>
</dbReference>
<feature type="transmembrane region" description="Helical" evidence="13">
    <location>
        <begin position="42"/>
        <end position="62"/>
    </location>
</feature>
<dbReference type="Pfam" id="PF02518">
    <property type="entry name" value="HATPase_c"/>
    <property type="match status" value="1"/>
</dbReference>
<feature type="transmembrane region" description="Helical" evidence="13">
    <location>
        <begin position="200"/>
        <end position="225"/>
    </location>
</feature>
<dbReference type="FunFam" id="1.10.287.130:FF:000001">
    <property type="entry name" value="Two-component sensor histidine kinase"/>
    <property type="match status" value="1"/>
</dbReference>
<keyword evidence="6" id="KW-0808">Transferase</keyword>
<feature type="transmembrane region" description="Helical" evidence="13">
    <location>
        <begin position="345"/>
        <end position="377"/>
    </location>
</feature>
<dbReference type="PROSITE" id="PS50283">
    <property type="entry name" value="NA_SOLUT_SYMP_3"/>
    <property type="match status" value="1"/>
</dbReference>
<keyword evidence="7 13" id="KW-0812">Transmembrane</keyword>
<organism evidence="15 16">
    <name type="scientific">Defluviicoccus vanus</name>
    <dbReference type="NCBI Taxonomy" id="111831"/>
    <lineage>
        <taxon>Bacteria</taxon>
        <taxon>Pseudomonadati</taxon>
        <taxon>Pseudomonadota</taxon>
        <taxon>Alphaproteobacteria</taxon>
        <taxon>Rhodospirillales</taxon>
        <taxon>Rhodospirillaceae</taxon>
        <taxon>Defluviicoccus</taxon>
    </lineage>
</organism>
<evidence type="ECO:0000256" key="10">
    <source>
        <dbReference type="ARBA" id="ARBA00023012"/>
    </source>
</evidence>
<dbReference type="Gene3D" id="1.20.1730.10">
    <property type="entry name" value="Sodium/glucose cotransporter"/>
    <property type="match status" value="1"/>
</dbReference>
<evidence type="ECO:0000313" key="15">
    <source>
        <dbReference type="EMBL" id="QNT71006.1"/>
    </source>
</evidence>
<comment type="subcellular location">
    <subcellularLocation>
        <location evidence="2">Membrane</location>
        <topology evidence="2">Multi-pass membrane protein</topology>
    </subcellularLocation>
</comment>
<accession>A0A7H1N5M0</accession>
<dbReference type="PROSITE" id="PS50109">
    <property type="entry name" value="HIS_KIN"/>
    <property type="match status" value="1"/>
</dbReference>
<feature type="transmembrane region" description="Helical" evidence="13">
    <location>
        <begin position="12"/>
        <end position="30"/>
    </location>
</feature>
<evidence type="ECO:0000256" key="3">
    <source>
        <dbReference type="ARBA" id="ARBA00006434"/>
    </source>
</evidence>
<dbReference type="CDD" id="cd10322">
    <property type="entry name" value="SLC5sbd"/>
    <property type="match status" value="1"/>
</dbReference>
<comment type="catalytic activity">
    <reaction evidence="1">
        <text>ATP + protein L-histidine = ADP + protein N-phospho-L-histidine.</text>
        <dbReference type="EC" id="2.7.13.3"/>
    </reaction>
</comment>
<dbReference type="Gene3D" id="1.10.287.130">
    <property type="match status" value="1"/>
</dbReference>
<dbReference type="KEGG" id="dvn:HQ394_18950"/>
<dbReference type="AlphaFoldDB" id="A0A7H1N5M0"/>